<evidence type="ECO:0000256" key="7">
    <source>
        <dbReference type="SAM" id="Phobius"/>
    </source>
</evidence>
<accession>E4TYW0</accession>
<dbReference type="Pfam" id="PF13746">
    <property type="entry name" value="Fer4_18"/>
    <property type="match status" value="1"/>
</dbReference>
<dbReference type="Gene3D" id="3.30.70.20">
    <property type="match status" value="1"/>
</dbReference>
<keyword evidence="7" id="KW-0472">Membrane</keyword>
<evidence type="ECO:0000313" key="9">
    <source>
        <dbReference type="EMBL" id="ADR35120.1"/>
    </source>
</evidence>
<dbReference type="EMBL" id="CP002355">
    <property type="protein sequence ID" value="ADR35120.1"/>
    <property type="molecule type" value="Genomic_DNA"/>
</dbReference>
<name>E4TYW0_SULKY</name>
<evidence type="ECO:0000256" key="4">
    <source>
        <dbReference type="ARBA" id="ARBA00022982"/>
    </source>
</evidence>
<dbReference type="HOGENOM" id="CLU_961869_0_0_7"/>
<dbReference type="RefSeq" id="WP_013461317.1">
    <property type="nucleotide sequence ID" value="NC_014762.1"/>
</dbReference>
<proteinExistence type="predicted"/>
<keyword evidence="4" id="KW-0249">Electron transport</keyword>
<keyword evidence="10" id="KW-1185">Reference proteome</keyword>
<dbReference type="PANTHER" id="PTHR30176">
    <property type="entry name" value="FERREDOXIN-TYPE PROTEIN NAPH"/>
    <property type="match status" value="1"/>
</dbReference>
<keyword evidence="1" id="KW-0813">Transport</keyword>
<dbReference type="GO" id="GO:0051539">
    <property type="term" value="F:4 iron, 4 sulfur cluster binding"/>
    <property type="evidence" value="ECO:0007669"/>
    <property type="project" value="UniProtKB-KW"/>
</dbReference>
<dbReference type="Pfam" id="PF12801">
    <property type="entry name" value="Fer4_5"/>
    <property type="match status" value="2"/>
</dbReference>
<dbReference type="PANTHER" id="PTHR30176:SF3">
    <property type="entry name" value="FERREDOXIN-TYPE PROTEIN NAPH"/>
    <property type="match status" value="1"/>
</dbReference>
<feature type="transmembrane region" description="Helical" evidence="7">
    <location>
        <begin position="52"/>
        <end position="73"/>
    </location>
</feature>
<keyword evidence="6" id="KW-0411">Iron-sulfur</keyword>
<dbReference type="eggNOG" id="COG0348">
    <property type="taxonomic scope" value="Bacteria"/>
</dbReference>
<keyword evidence="5" id="KW-0408">Iron</keyword>
<protein>
    <recommendedName>
        <fullName evidence="8">4Fe-4S ferredoxin-type domain-containing protein</fullName>
    </recommendedName>
</protein>
<feature type="domain" description="4Fe-4S ferredoxin-type" evidence="8">
    <location>
        <begin position="184"/>
        <end position="215"/>
    </location>
</feature>
<dbReference type="InterPro" id="IPR051684">
    <property type="entry name" value="Electron_Trans/Redox"/>
</dbReference>
<dbReference type="InterPro" id="IPR017900">
    <property type="entry name" value="4Fe4S_Fe_S_CS"/>
</dbReference>
<evidence type="ECO:0000256" key="2">
    <source>
        <dbReference type="ARBA" id="ARBA00022485"/>
    </source>
</evidence>
<dbReference type="InterPro" id="IPR017896">
    <property type="entry name" value="4Fe4S_Fe-S-bd"/>
</dbReference>
<dbReference type="OrthoDB" id="9811700at2"/>
<sequence length="304" mass="33668">MQFLRDNKTFLAFLIPFLVIPWITLGDFHLLLFNFSHDRFEVLGNAIEMNTYAMIALLVILGVALTLISALSLSRFYCGTLCPNTFFAHLLTLFAQKKKSILSKIIGLSILTALASILAFSVVAYGISTDELIDAVMNLTFAGWLVITLSALMIAEVYMIQGWYCAYLCPYGATCAILPIEDRLSYEFSDPANDCTECGGCVKICPIPNLDIREGFDLRCIQCGLCEEACHKTFAKNPSITTLITRTKHPIFQSGGKGIGYLLAIVLISVFTALGTLYLTQDDRLESCRFENRPLHLSISPKSP</sequence>
<dbReference type="STRING" id="709032.Sulku_2461"/>
<evidence type="ECO:0000256" key="5">
    <source>
        <dbReference type="ARBA" id="ARBA00023004"/>
    </source>
</evidence>
<dbReference type="AlphaFoldDB" id="E4TYW0"/>
<dbReference type="Proteomes" id="UP000008721">
    <property type="component" value="Chromosome"/>
</dbReference>
<evidence type="ECO:0000256" key="3">
    <source>
        <dbReference type="ARBA" id="ARBA00022723"/>
    </source>
</evidence>
<keyword evidence="2" id="KW-0004">4Fe-4S</keyword>
<reference evidence="9 10" key="1">
    <citation type="journal article" date="2012" name="Stand. Genomic Sci.">
        <title>Complete genome sequence of the sulfur compounds oxidizing chemolithoautotroph Sulfuricurvum kujiense type strain (YK-1(T)).</title>
        <authorList>
            <person name="Han C."/>
            <person name="Kotsyurbenko O."/>
            <person name="Chertkov O."/>
            <person name="Held B."/>
            <person name="Lapidus A."/>
            <person name="Nolan M."/>
            <person name="Lucas S."/>
            <person name="Hammon N."/>
            <person name="Deshpande S."/>
            <person name="Cheng J.F."/>
            <person name="Tapia R."/>
            <person name="Goodwin L.A."/>
            <person name="Pitluck S."/>
            <person name="Liolios K."/>
            <person name="Pagani I."/>
            <person name="Ivanova N."/>
            <person name="Mavromatis K."/>
            <person name="Mikhailova N."/>
            <person name="Pati A."/>
            <person name="Chen A."/>
            <person name="Palaniappan K."/>
            <person name="Land M."/>
            <person name="Hauser L."/>
            <person name="Chang Y.J."/>
            <person name="Jeffries C.D."/>
            <person name="Brambilla E.M."/>
            <person name="Rohde M."/>
            <person name="Spring S."/>
            <person name="Sikorski J."/>
            <person name="Goker M."/>
            <person name="Woyke T."/>
            <person name="Bristow J."/>
            <person name="Eisen J.A."/>
            <person name="Markowitz V."/>
            <person name="Hugenholtz P."/>
            <person name="Kyrpides N.C."/>
            <person name="Klenk H.P."/>
            <person name="Detter J.C."/>
        </authorList>
    </citation>
    <scope>NUCLEOTIDE SEQUENCE [LARGE SCALE GENOMIC DNA]</scope>
    <source>
        <strain evidence="10">ATCC BAA-921 / DSM 16994 / JCM 11577 / YK-1</strain>
    </source>
</reference>
<keyword evidence="7" id="KW-0812">Transmembrane</keyword>
<dbReference type="PROSITE" id="PS00198">
    <property type="entry name" value="4FE4S_FER_1"/>
    <property type="match status" value="1"/>
</dbReference>
<evidence type="ECO:0000259" key="8">
    <source>
        <dbReference type="PROSITE" id="PS51379"/>
    </source>
</evidence>
<dbReference type="GO" id="GO:0005886">
    <property type="term" value="C:plasma membrane"/>
    <property type="evidence" value="ECO:0007669"/>
    <property type="project" value="TreeGrafter"/>
</dbReference>
<dbReference type="SUPFAM" id="SSF54862">
    <property type="entry name" value="4Fe-4S ferredoxins"/>
    <property type="match status" value="1"/>
</dbReference>
<evidence type="ECO:0000256" key="6">
    <source>
        <dbReference type="ARBA" id="ARBA00023014"/>
    </source>
</evidence>
<dbReference type="GO" id="GO:0046872">
    <property type="term" value="F:metal ion binding"/>
    <property type="evidence" value="ECO:0007669"/>
    <property type="project" value="UniProtKB-KW"/>
</dbReference>
<feature type="transmembrane region" description="Helical" evidence="7">
    <location>
        <begin position="139"/>
        <end position="158"/>
    </location>
</feature>
<keyword evidence="7" id="KW-1133">Transmembrane helix</keyword>
<evidence type="ECO:0000256" key="1">
    <source>
        <dbReference type="ARBA" id="ARBA00022448"/>
    </source>
</evidence>
<feature type="transmembrane region" description="Helical" evidence="7">
    <location>
        <begin position="258"/>
        <end position="279"/>
    </location>
</feature>
<evidence type="ECO:0000313" key="10">
    <source>
        <dbReference type="Proteomes" id="UP000008721"/>
    </source>
</evidence>
<feature type="transmembrane region" description="Helical" evidence="7">
    <location>
        <begin position="12"/>
        <end position="32"/>
    </location>
</feature>
<dbReference type="KEGG" id="sku:Sulku_2461"/>
<feature type="transmembrane region" description="Helical" evidence="7">
    <location>
        <begin position="105"/>
        <end position="127"/>
    </location>
</feature>
<dbReference type="PROSITE" id="PS51379">
    <property type="entry name" value="4FE4S_FER_2"/>
    <property type="match status" value="1"/>
</dbReference>
<gene>
    <name evidence="9" type="ordered locus">Sulku_2461</name>
</gene>
<keyword evidence="3" id="KW-0479">Metal-binding</keyword>
<organism evidence="9 10">
    <name type="scientific">Sulfuricurvum kujiense (strain ATCC BAA-921 / DSM 16994 / JCM 11577 / YK-1)</name>
    <dbReference type="NCBI Taxonomy" id="709032"/>
    <lineage>
        <taxon>Bacteria</taxon>
        <taxon>Pseudomonadati</taxon>
        <taxon>Campylobacterota</taxon>
        <taxon>Epsilonproteobacteria</taxon>
        <taxon>Campylobacterales</taxon>
        <taxon>Sulfurimonadaceae</taxon>
        <taxon>Sulfuricurvum</taxon>
    </lineage>
</organism>